<evidence type="ECO:0000259" key="7">
    <source>
        <dbReference type="PROSITE" id="PS51397"/>
    </source>
</evidence>
<dbReference type="Proteomes" id="UP001177003">
    <property type="component" value="Chromosome 7"/>
</dbReference>
<dbReference type="InterPro" id="IPR053000">
    <property type="entry name" value="WSS1-like_metalloprotease"/>
</dbReference>
<dbReference type="InterPro" id="IPR036443">
    <property type="entry name" value="Znf_RanBP2_sf"/>
</dbReference>
<gene>
    <name evidence="8" type="ORF">LSALG_LOCUS34376</name>
</gene>
<protein>
    <recommendedName>
        <fullName evidence="10">DNA-dependent metalloprotease WSS1</fullName>
    </recommendedName>
</protein>
<evidence type="ECO:0000256" key="2">
    <source>
        <dbReference type="ARBA" id="ARBA00022771"/>
    </source>
</evidence>
<evidence type="ECO:0000256" key="3">
    <source>
        <dbReference type="ARBA" id="ARBA00022833"/>
    </source>
</evidence>
<keyword evidence="9" id="KW-1185">Reference proteome</keyword>
<dbReference type="GO" id="GO:0006281">
    <property type="term" value="P:DNA repair"/>
    <property type="evidence" value="ECO:0007669"/>
    <property type="project" value="TreeGrafter"/>
</dbReference>
<feature type="compositionally biased region" description="Polar residues" evidence="5">
    <location>
        <begin position="244"/>
        <end position="258"/>
    </location>
</feature>
<dbReference type="PANTHER" id="PTHR46622:SF3">
    <property type="entry name" value="ZINC ION BINDING PROTEIN"/>
    <property type="match status" value="1"/>
</dbReference>
<feature type="domain" description="RanBP2-type" evidence="6">
    <location>
        <begin position="288"/>
        <end position="318"/>
    </location>
</feature>
<feature type="domain" description="WLM" evidence="7">
    <location>
        <begin position="115"/>
        <end position="235"/>
    </location>
</feature>
<feature type="region of interest" description="Disordered" evidence="5">
    <location>
        <begin position="200"/>
        <end position="275"/>
    </location>
</feature>
<dbReference type="Pfam" id="PF08325">
    <property type="entry name" value="WLM"/>
    <property type="match status" value="1"/>
</dbReference>
<evidence type="ECO:0000313" key="9">
    <source>
        <dbReference type="Proteomes" id="UP001177003"/>
    </source>
</evidence>
<proteinExistence type="predicted"/>
<dbReference type="EMBL" id="OX465083">
    <property type="protein sequence ID" value="CAI9295438.1"/>
    <property type="molecule type" value="Genomic_DNA"/>
</dbReference>
<evidence type="ECO:0000313" key="8">
    <source>
        <dbReference type="EMBL" id="CAI9295438.1"/>
    </source>
</evidence>
<dbReference type="Pfam" id="PF00641">
    <property type="entry name" value="Zn_ribbon_RanBP"/>
    <property type="match status" value="1"/>
</dbReference>
<reference evidence="8" key="1">
    <citation type="submission" date="2023-04" db="EMBL/GenBank/DDBJ databases">
        <authorList>
            <person name="Vijverberg K."/>
            <person name="Xiong W."/>
            <person name="Schranz E."/>
        </authorList>
    </citation>
    <scope>NUCLEOTIDE SEQUENCE</scope>
</reference>
<evidence type="ECO:0008006" key="10">
    <source>
        <dbReference type="Google" id="ProtNLM"/>
    </source>
</evidence>
<dbReference type="InterPro" id="IPR013536">
    <property type="entry name" value="WLM_dom"/>
</dbReference>
<keyword evidence="3" id="KW-0862">Zinc</keyword>
<keyword evidence="2 4" id="KW-0863">Zinc-finger</keyword>
<evidence type="ECO:0000259" key="6">
    <source>
        <dbReference type="PROSITE" id="PS50199"/>
    </source>
</evidence>
<organism evidence="8 9">
    <name type="scientific">Lactuca saligna</name>
    <name type="common">Willowleaf lettuce</name>
    <dbReference type="NCBI Taxonomy" id="75948"/>
    <lineage>
        <taxon>Eukaryota</taxon>
        <taxon>Viridiplantae</taxon>
        <taxon>Streptophyta</taxon>
        <taxon>Embryophyta</taxon>
        <taxon>Tracheophyta</taxon>
        <taxon>Spermatophyta</taxon>
        <taxon>Magnoliopsida</taxon>
        <taxon>eudicotyledons</taxon>
        <taxon>Gunneridae</taxon>
        <taxon>Pentapetalae</taxon>
        <taxon>asterids</taxon>
        <taxon>campanulids</taxon>
        <taxon>Asterales</taxon>
        <taxon>Asteraceae</taxon>
        <taxon>Cichorioideae</taxon>
        <taxon>Cichorieae</taxon>
        <taxon>Lactucinae</taxon>
        <taxon>Lactuca</taxon>
    </lineage>
</organism>
<dbReference type="PROSITE" id="PS50199">
    <property type="entry name" value="ZF_RANBP2_2"/>
    <property type="match status" value="2"/>
</dbReference>
<feature type="domain" description="RanBP2-type" evidence="6">
    <location>
        <begin position="323"/>
        <end position="352"/>
    </location>
</feature>
<dbReference type="InterPro" id="IPR001876">
    <property type="entry name" value="Znf_RanBP2"/>
</dbReference>
<dbReference type="PROSITE" id="PS51397">
    <property type="entry name" value="WLM"/>
    <property type="match status" value="1"/>
</dbReference>
<evidence type="ECO:0000256" key="5">
    <source>
        <dbReference type="SAM" id="MobiDB-lite"/>
    </source>
</evidence>
<dbReference type="GO" id="GO:0005634">
    <property type="term" value="C:nucleus"/>
    <property type="evidence" value="ECO:0007669"/>
    <property type="project" value="TreeGrafter"/>
</dbReference>
<dbReference type="GO" id="GO:0008270">
    <property type="term" value="F:zinc ion binding"/>
    <property type="evidence" value="ECO:0007669"/>
    <property type="project" value="UniProtKB-KW"/>
</dbReference>
<dbReference type="GO" id="GO:0008237">
    <property type="term" value="F:metallopeptidase activity"/>
    <property type="evidence" value="ECO:0007669"/>
    <property type="project" value="TreeGrafter"/>
</dbReference>
<keyword evidence="1" id="KW-0479">Metal-binding</keyword>
<dbReference type="Gene3D" id="2.30.30.380">
    <property type="entry name" value="Zn-finger domain of Sec23/24"/>
    <property type="match status" value="1"/>
</dbReference>
<accession>A0AA36EGC0</accession>
<dbReference type="PANTHER" id="PTHR46622">
    <property type="entry name" value="DNA-DEPENDENT METALLOPROTEASE WSS1"/>
    <property type="match status" value="1"/>
</dbReference>
<dbReference type="PROSITE" id="PS01358">
    <property type="entry name" value="ZF_RANBP2_1"/>
    <property type="match status" value="2"/>
</dbReference>
<dbReference type="SMART" id="SM00547">
    <property type="entry name" value="ZnF_RBZ"/>
    <property type="match status" value="2"/>
</dbReference>
<dbReference type="SUPFAM" id="SSF90209">
    <property type="entry name" value="Ran binding protein zinc finger-like"/>
    <property type="match status" value="1"/>
</dbReference>
<sequence>MKYEGLKSLEVNDIERNLIIGLIHDQFLQFKEVADFSFPVLSFVDHKKPSAGCLSPVDAFHRSSLRPSCNRVIDCVFETSTLCTVLELDRIRLNRLLDCVFETSTSCTVLDFDRPKNPRLLGLNVGHGLHVKLRLRKPNTDWDFYPFDHVLDTMLHELCHNTIGPHNAGFYKLWDELRKECEELMSKGILGSGDGFDLPGRRLGGFSHQPPLSSLRPAAENRARQGPSGPKRVGEEVIEEEESSAQVQQNVTSFSSAKTHQRGGPPSESCFVDLTSPAKRGRDNDIHRSSSGWECMICTLLNPVLAPVCELCGTHRPKSVEDKYKTWSCKFCTLENNVTLEKCGACGQWRYSYGQPIATPSPNVGT</sequence>
<evidence type="ECO:0000256" key="4">
    <source>
        <dbReference type="PROSITE-ProRule" id="PRU00322"/>
    </source>
</evidence>
<name>A0AA36EGC0_LACSI</name>
<evidence type="ECO:0000256" key="1">
    <source>
        <dbReference type="ARBA" id="ARBA00022723"/>
    </source>
</evidence>
<dbReference type="AlphaFoldDB" id="A0AA36EGC0"/>